<dbReference type="AlphaFoldDB" id="A0A506PM59"/>
<dbReference type="EMBL" id="VHIQ01000003">
    <property type="protein sequence ID" value="TPV34237.1"/>
    <property type="molecule type" value="Genomic_DNA"/>
</dbReference>
<sequence>MLQLIDMFKNSGYQITFVSASSKTNQSFALEAIGVQTASIQLNHSGFDDFISELNPQIVIFDRFMTEEQFGWRVTENCPNAIKILDTEDLHFLRKGRQIALKQGIPFDDSFLYNDFTKREIASIYRSDLSLIISEEEMCFLRGEFEINPNLLVYLPFLLNPITSAQIEALPKFEERSNFVTIGNFRHEPNLDAVLYLKQTIWPLIKAKLPEAELHIYGAYPTEKVLQLNNEKEGFLVKGHVADVNTVMQNSRICLAPLRFGAGLKGKVIDAMTNGTPCIMTTVAAEGIFNLMETDDCVLDNPKDYAKQAVLLYKDPSEWQFYSNNGFKVINERFQKEKFEKALINTIENLSNNLARHRQENFIGQLLQHHTIQSTKYMSKWIEAKQIQNPN</sequence>
<dbReference type="SUPFAM" id="SSF53756">
    <property type="entry name" value="UDP-Glycosyltransferase/glycogen phosphorylase"/>
    <property type="match status" value="1"/>
</dbReference>
<keyword evidence="1" id="KW-0808">Transferase</keyword>
<evidence type="ECO:0000313" key="1">
    <source>
        <dbReference type="EMBL" id="TPV34237.1"/>
    </source>
</evidence>
<keyword evidence="2" id="KW-1185">Reference proteome</keyword>
<name>A0A506PM59_9FLAO</name>
<protein>
    <submittedName>
        <fullName evidence="1">Glycosyltransferase</fullName>
    </submittedName>
</protein>
<dbReference type="Gene3D" id="3.40.50.2000">
    <property type="entry name" value="Glycogen Phosphorylase B"/>
    <property type="match status" value="1"/>
</dbReference>
<organism evidence="1 2">
    <name type="scientific">Paucihalobacter ruber</name>
    <dbReference type="NCBI Taxonomy" id="2567861"/>
    <lineage>
        <taxon>Bacteria</taxon>
        <taxon>Pseudomonadati</taxon>
        <taxon>Bacteroidota</taxon>
        <taxon>Flavobacteriia</taxon>
        <taxon>Flavobacteriales</taxon>
        <taxon>Flavobacteriaceae</taxon>
        <taxon>Paucihalobacter</taxon>
    </lineage>
</organism>
<reference evidence="1 2" key="1">
    <citation type="submission" date="2019-06" db="EMBL/GenBank/DDBJ databases">
        <title>Flavobacteriaceae Paucihalobacterium erythroidium CWB-1, complete genome.</title>
        <authorList>
            <person name="Wu S."/>
        </authorList>
    </citation>
    <scope>NUCLEOTIDE SEQUENCE [LARGE SCALE GENOMIC DNA]</scope>
    <source>
        <strain evidence="1 2">CWB-1</strain>
    </source>
</reference>
<dbReference type="GO" id="GO:0016740">
    <property type="term" value="F:transferase activity"/>
    <property type="evidence" value="ECO:0007669"/>
    <property type="project" value="UniProtKB-KW"/>
</dbReference>
<evidence type="ECO:0000313" key="2">
    <source>
        <dbReference type="Proteomes" id="UP000317332"/>
    </source>
</evidence>
<dbReference type="Pfam" id="PF13692">
    <property type="entry name" value="Glyco_trans_1_4"/>
    <property type="match status" value="1"/>
</dbReference>
<dbReference type="OrthoDB" id="9807209at2"/>
<accession>A0A506PM59</accession>
<dbReference type="CDD" id="cd03801">
    <property type="entry name" value="GT4_PimA-like"/>
    <property type="match status" value="1"/>
</dbReference>
<comment type="caution">
    <text evidence="1">The sequence shown here is derived from an EMBL/GenBank/DDBJ whole genome shotgun (WGS) entry which is preliminary data.</text>
</comment>
<dbReference type="Proteomes" id="UP000317332">
    <property type="component" value="Unassembled WGS sequence"/>
</dbReference>
<proteinExistence type="predicted"/>
<gene>
    <name evidence="1" type="ORF">FJ651_06310</name>
</gene>